<keyword evidence="2" id="KW-1185">Reference proteome</keyword>
<dbReference type="Proteomes" id="UP000475928">
    <property type="component" value="Unassembled WGS sequence"/>
</dbReference>
<organism evidence="1 2">
    <name type="scientific">Pseudolactococcus insecticola</name>
    <dbReference type="NCBI Taxonomy" id="2709158"/>
    <lineage>
        <taxon>Bacteria</taxon>
        <taxon>Bacillati</taxon>
        <taxon>Bacillota</taxon>
        <taxon>Bacilli</taxon>
        <taxon>Lactobacillales</taxon>
        <taxon>Streptococcaceae</taxon>
        <taxon>Pseudolactococcus</taxon>
    </lineage>
</organism>
<name>A0A6A0B949_9LACT</name>
<comment type="caution">
    <text evidence="1">The sequence shown here is derived from an EMBL/GenBank/DDBJ whole genome shotgun (WGS) entry which is preliminary data.</text>
</comment>
<evidence type="ECO:0000313" key="1">
    <source>
        <dbReference type="EMBL" id="GFH40844.1"/>
    </source>
</evidence>
<reference evidence="1 2" key="1">
    <citation type="submission" date="2020-02" db="EMBL/GenBank/DDBJ databases">
        <title>Draft genome sequence of Lactococcus sp. Hs20B0-1.</title>
        <authorList>
            <person name="Noda S."/>
            <person name="Yuki M."/>
            <person name="Ohkuma M."/>
        </authorList>
    </citation>
    <scope>NUCLEOTIDE SEQUENCE [LARGE SCALE GENOMIC DNA]</scope>
    <source>
        <strain evidence="1 2">Hs20B0-1</strain>
    </source>
</reference>
<proteinExistence type="predicted"/>
<dbReference type="EMBL" id="BLLH01000006">
    <property type="protein sequence ID" value="GFH40844.1"/>
    <property type="molecule type" value="Genomic_DNA"/>
</dbReference>
<dbReference type="RefSeq" id="WP_172356747.1">
    <property type="nucleotide sequence ID" value="NZ_BLLH01000006.1"/>
</dbReference>
<gene>
    <name evidence="1" type="ORF">Hs20B_12420</name>
</gene>
<protein>
    <submittedName>
        <fullName evidence="1">Uncharacterized protein</fullName>
    </submittedName>
</protein>
<dbReference type="AlphaFoldDB" id="A0A6A0B949"/>
<evidence type="ECO:0000313" key="2">
    <source>
        <dbReference type="Proteomes" id="UP000475928"/>
    </source>
</evidence>
<accession>A0A6A0B949</accession>
<sequence>MLEKEEFEVVKGRVAMSALEIRMGVSDIAAEVEMSKYERRHLLRVVEGLERFRTHISYCEDEELLLELRAMFIVVKRGYRRLLMQYNSTSPYTPTDLLKKFDLHKPDIDYMEQALRDIEMYVISKRDGWDDDYQRLPSFFAK</sequence>